<dbReference type="EMBL" id="MFCR01000001">
    <property type="protein sequence ID" value="OGE19802.1"/>
    <property type="molecule type" value="Genomic_DNA"/>
</dbReference>
<dbReference type="CDD" id="cd00090">
    <property type="entry name" value="HTH_ARSR"/>
    <property type="match status" value="1"/>
</dbReference>
<feature type="domain" description="HTH arsR-type" evidence="4">
    <location>
        <begin position="1"/>
        <end position="87"/>
    </location>
</feature>
<dbReference type="NCBIfam" id="NF033788">
    <property type="entry name" value="HTH_metalloreg"/>
    <property type="match status" value="1"/>
</dbReference>
<dbReference type="SUPFAM" id="SSF46785">
    <property type="entry name" value="Winged helix' DNA-binding domain"/>
    <property type="match status" value="1"/>
</dbReference>
<keyword evidence="1" id="KW-0805">Transcription regulation</keyword>
<reference evidence="5 6" key="1">
    <citation type="journal article" date="2016" name="Nat. Commun.">
        <title>Thousands of microbial genomes shed light on interconnected biogeochemical processes in an aquifer system.</title>
        <authorList>
            <person name="Anantharaman K."/>
            <person name="Brown C.T."/>
            <person name="Hug L.A."/>
            <person name="Sharon I."/>
            <person name="Castelle C.J."/>
            <person name="Probst A.J."/>
            <person name="Thomas B.C."/>
            <person name="Singh A."/>
            <person name="Wilkins M.J."/>
            <person name="Karaoz U."/>
            <person name="Brodie E.L."/>
            <person name="Williams K.H."/>
            <person name="Hubbard S.S."/>
            <person name="Banfield J.F."/>
        </authorList>
    </citation>
    <scope>NUCLEOTIDE SEQUENCE [LARGE SCALE GENOMIC DNA]</scope>
</reference>
<dbReference type="PRINTS" id="PR00778">
    <property type="entry name" value="HTHARSR"/>
</dbReference>
<dbReference type="InterPro" id="IPR001845">
    <property type="entry name" value="HTH_ArsR_DNA-bd_dom"/>
</dbReference>
<accession>A0A1F5ITV3</accession>
<evidence type="ECO:0000313" key="5">
    <source>
        <dbReference type="EMBL" id="OGE19802.1"/>
    </source>
</evidence>
<evidence type="ECO:0000256" key="1">
    <source>
        <dbReference type="ARBA" id="ARBA00023015"/>
    </source>
</evidence>
<dbReference type="SMART" id="SM00418">
    <property type="entry name" value="HTH_ARSR"/>
    <property type="match status" value="1"/>
</dbReference>
<gene>
    <name evidence="5" type="ORF">A2871_02350</name>
</gene>
<dbReference type="Proteomes" id="UP000176336">
    <property type="component" value="Unassembled WGS sequence"/>
</dbReference>
<dbReference type="GO" id="GO:0003677">
    <property type="term" value="F:DNA binding"/>
    <property type="evidence" value="ECO:0007669"/>
    <property type="project" value="UniProtKB-KW"/>
</dbReference>
<keyword evidence="2" id="KW-0238">DNA-binding</keyword>
<name>A0A1F5ITV3_9BACT</name>
<protein>
    <recommendedName>
        <fullName evidence="4">HTH arsR-type domain-containing protein</fullName>
    </recommendedName>
</protein>
<dbReference type="InterPro" id="IPR036390">
    <property type="entry name" value="WH_DNA-bd_sf"/>
</dbReference>
<dbReference type="PANTHER" id="PTHR33154:SF33">
    <property type="entry name" value="TRANSCRIPTIONAL REPRESSOR SDPR"/>
    <property type="match status" value="1"/>
</dbReference>
<dbReference type="GO" id="GO:0003700">
    <property type="term" value="F:DNA-binding transcription factor activity"/>
    <property type="evidence" value="ECO:0007669"/>
    <property type="project" value="InterPro"/>
</dbReference>
<dbReference type="InterPro" id="IPR051081">
    <property type="entry name" value="HTH_MetalResp_TranReg"/>
</dbReference>
<comment type="caution">
    <text evidence="5">The sequence shown here is derived from an EMBL/GenBank/DDBJ whole genome shotgun (WGS) entry which is preliminary data.</text>
</comment>
<dbReference type="PROSITE" id="PS50987">
    <property type="entry name" value="HTH_ARSR_2"/>
    <property type="match status" value="1"/>
</dbReference>
<organism evidence="5 6">
    <name type="scientific">Candidatus Daviesbacteria bacterium RIFCSPHIGHO2_01_FULL_41_23</name>
    <dbReference type="NCBI Taxonomy" id="1797764"/>
    <lineage>
        <taxon>Bacteria</taxon>
        <taxon>Candidatus Daviesiibacteriota</taxon>
    </lineage>
</organism>
<dbReference type="InterPro" id="IPR036388">
    <property type="entry name" value="WH-like_DNA-bd_sf"/>
</dbReference>
<dbReference type="PANTHER" id="PTHR33154">
    <property type="entry name" value="TRANSCRIPTIONAL REGULATOR, ARSR FAMILY"/>
    <property type="match status" value="1"/>
</dbReference>
<dbReference type="Gene3D" id="1.10.10.10">
    <property type="entry name" value="Winged helix-like DNA-binding domain superfamily/Winged helix DNA-binding domain"/>
    <property type="match status" value="1"/>
</dbReference>
<dbReference type="AlphaFoldDB" id="A0A1F5ITV3"/>
<evidence type="ECO:0000313" key="6">
    <source>
        <dbReference type="Proteomes" id="UP000176336"/>
    </source>
</evidence>
<keyword evidence="3" id="KW-0804">Transcription</keyword>
<evidence type="ECO:0000256" key="2">
    <source>
        <dbReference type="ARBA" id="ARBA00023125"/>
    </source>
</evidence>
<evidence type="ECO:0000259" key="4">
    <source>
        <dbReference type="PROSITE" id="PS50987"/>
    </source>
</evidence>
<proteinExistence type="predicted"/>
<dbReference type="Pfam" id="PF01022">
    <property type="entry name" value="HTH_5"/>
    <property type="match status" value="1"/>
</dbReference>
<evidence type="ECO:0000256" key="3">
    <source>
        <dbReference type="ARBA" id="ARBA00023163"/>
    </source>
</evidence>
<sequence length="87" mass="10085">MKFKARCYRCFAALAAPARVQIVSLLQENARLSVLEIVKHFKLSQPTISHHLRYLEEAGILDSHKEGKRVYYHLSPICPEQECNIFE</sequence>
<dbReference type="InterPro" id="IPR011991">
    <property type="entry name" value="ArsR-like_HTH"/>
</dbReference>